<dbReference type="PANTHER" id="PTHR21621">
    <property type="entry name" value="RIBOSOMAL PROTEIN S6 MODIFICATION PROTEIN"/>
    <property type="match status" value="1"/>
</dbReference>
<dbReference type="GO" id="GO:0005737">
    <property type="term" value="C:cytoplasm"/>
    <property type="evidence" value="ECO:0007669"/>
    <property type="project" value="TreeGrafter"/>
</dbReference>
<evidence type="ECO:0000313" key="4">
    <source>
        <dbReference type="EMBL" id="MBK1617273.1"/>
    </source>
</evidence>
<evidence type="ECO:0000259" key="3">
    <source>
        <dbReference type="PROSITE" id="PS50975"/>
    </source>
</evidence>
<dbReference type="AlphaFoldDB" id="A0A9X0W5A5"/>
<name>A0A9X0W5A5_9GAMM</name>
<organism evidence="4 5">
    <name type="scientific">Lamprobacter modestohalophilus</name>
    <dbReference type="NCBI Taxonomy" id="1064514"/>
    <lineage>
        <taxon>Bacteria</taxon>
        <taxon>Pseudomonadati</taxon>
        <taxon>Pseudomonadota</taxon>
        <taxon>Gammaproteobacteria</taxon>
        <taxon>Chromatiales</taxon>
        <taxon>Chromatiaceae</taxon>
        <taxon>Lamprobacter</taxon>
    </lineage>
</organism>
<dbReference type="InterPro" id="IPR013651">
    <property type="entry name" value="ATP-grasp_RimK-type"/>
</dbReference>
<gene>
    <name evidence="4" type="ORF">CKO42_02160</name>
</gene>
<accession>A0A9X0W5A5</accession>
<dbReference type="PROSITE" id="PS50975">
    <property type="entry name" value="ATP_GRASP"/>
    <property type="match status" value="1"/>
</dbReference>
<dbReference type="InterPro" id="IPR025839">
    <property type="entry name" value="RLAN_dom"/>
</dbReference>
<dbReference type="InterPro" id="IPR011761">
    <property type="entry name" value="ATP-grasp"/>
</dbReference>
<evidence type="ECO:0000256" key="2">
    <source>
        <dbReference type="PROSITE-ProRule" id="PRU00409"/>
    </source>
</evidence>
<dbReference type="GO" id="GO:0046872">
    <property type="term" value="F:metal ion binding"/>
    <property type="evidence" value="ECO:0007669"/>
    <property type="project" value="InterPro"/>
</dbReference>
<dbReference type="Gene3D" id="3.30.470.20">
    <property type="entry name" value="ATP-grasp fold, B domain"/>
    <property type="match status" value="1"/>
</dbReference>
<dbReference type="GO" id="GO:0018169">
    <property type="term" value="F:ribosomal S6-glutamic acid ligase activity"/>
    <property type="evidence" value="ECO:0007669"/>
    <property type="project" value="TreeGrafter"/>
</dbReference>
<dbReference type="GO" id="GO:0005524">
    <property type="term" value="F:ATP binding"/>
    <property type="evidence" value="ECO:0007669"/>
    <property type="project" value="UniProtKB-UniRule"/>
</dbReference>
<dbReference type="Pfam" id="PF08443">
    <property type="entry name" value="RimK"/>
    <property type="match status" value="1"/>
</dbReference>
<dbReference type="GO" id="GO:0009432">
    <property type="term" value="P:SOS response"/>
    <property type="evidence" value="ECO:0007669"/>
    <property type="project" value="TreeGrafter"/>
</dbReference>
<dbReference type="EMBL" id="NRRY01000003">
    <property type="protein sequence ID" value="MBK1617273.1"/>
    <property type="molecule type" value="Genomic_DNA"/>
</dbReference>
<evidence type="ECO:0000256" key="1">
    <source>
        <dbReference type="ARBA" id="ARBA00023211"/>
    </source>
</evidence>
<reference evidence="4 5" key="1">
    <citation type="journal article" date="2020" name="Microorganisms">
        <title>Osmotic Adaptation and Compatible Solute Biosynthesis of Phototrophic Bacteria as Revealed from Genome Analyses.</title>
        <authorList>
            <person name="Imhoff J.F."/>
            <person name="Rahn T."/>
            <person name="Kunzel S."/>
            <person name="Keller A."/>
            <person name="Neulinger S.C."/>
        </authorList>
    </citation>
    <scope>NUCLEOTIDE SEQUENCE [LARGE SCALE GENOMIC DNA]</scope>
    <source>
        <strain evidence="4 5">DSM 25653</strain>
    </source>
</reference>
<keyword evidence="2" id="KW-0547">Nucleotide-binding</keyword>
<evidence type="ECO:0000313" key="5">
    <source>
        <dbReference type="Proteomes" id="UP001138768"/>
    </source>
</evidence>
<feature type="domain" description="ATP-grasp" evidence="3">
    <location>
        <begin position="292"/>
        <end position="482"/>
    </location>
</feature>
<dbReference type="Gene3D" id="3.30.1490.20">
    <property type="entry name" value="ATP-grasp fold, A domain"/>
    <property type="match status" value="1"/>
</dbReference>
<dbReference type="Proteomes" id="UP001138768">
    <property type="component" value="Unassembled WGS sequence"/>
</dbReference>
<dbReference type="SUPFAM" id="SSF56059">
    <property type="entry name" value="Glutathione synthetase ATP-binding domain-like"/>
    <property type="match status" value="1"/>
</dbReference>
<protein>
    <submittedName>
        <fullName evidence="4">RimK family alpha-L-glutamate ligase</fullName>
    </submittedName>
</protein>
<keyword evidence="5" id="KW-1185">Reference proteome</keyword>
<keyword evidence="2" id="KW-0067">ATP-binding</keyword>
<keyword evidence="1" id="KW-0464">Manganese</keyword>
<comment type="caution">
    <text evidence="4">The sequence shown here is derived from an EMBL/GenBank/DDBJ whole genome shotgun (WGS) entry which is preliminary data.</text>
</comment>
<dbReference type="InterPro" id="IPR013815">
    <property type="entry name" value="ATP_grasp_subdomain_1"/>
</dbReference>
<dbReference type="RefSeq" id="WP_200237893.1">
    <property type="nucleotide sequence ID" value="NZ_NRRY01000003.1"/>
</dbReference>
<keyword evidence="4" id="KW-0436">Ligase</keyword>
<proteinExistence type="predicted"/>
<dbReference type="PANTHER" id="PTHR21621:SF0">
    <property type="entry name" value="BETA-CITRYLGLUTAMATE SYNTHASE B-RELATED"/>
    <property type="match status" value="1"/>
</dbReference>
<sequence length="493" mass="55718">MAEHLLLVEQPDDWKAGFPRLPVVSAREYLSGGELAAKRGLRVINLCRSYRYLSVGYYCSLLAEARGQKVIPDVRTIQELSSRSLYSLSTEELDGLVQRLLGRRKTSALAPTAYELTLCFGQCDVKELQPLAREIFEVFRCPILRVEFKRNGTWRIGAIKALPLAAVPTEGEAALFTALEGYLSRRWRQPRARLSYRYDLAVLHDPNEDLPPSDGKALQLLIKAGKALGVNVELIQRKDYSRLAEYDALFIRETTRVGHHTFRFAKKADREGMVVIDDPDSILRCTNKVYLAELLAAHRVPRPKTLVLRRETLLEAEQQIGYPVVLKIPEGSFSRGVFRAETRAELTRIATKLFKQSDLILAQEYLYTPFDWRIGVLGRQPFYACKYLMSRGHWQIVKHEQDGRHEQGGYETLALEAVPAAVLKTALKAADLIGDGLYGVDLKETPAGPVVIEVNDNPSLDADVEDKVLGDQLYARLIGEFVTRLDRRRGQRP</sequence>
<dbReference type="Pfam" id="PF14401">
    <property type="entry name" value="RLAN"/>
    <property type="match status" value="1"/>
</dbReference>